<evidence type="ECO:0000256" key="3">
    <source>
        <dbReference type="ARBA" id="ARBA00040298"/>
    </source>
</evidence>
<dbReference type="PANTHER" id="PTHR10668">
    <property type="entry name" value="PHYTOENE DEHYDROGENASE"/>
    <property type="match status" value="1"/>
</dbReference>
<dbReference type="PANTHER" id="PTHR10668:SF103">
    <property type="entry name" value="PYRIDINE NUCLEOTIDE-DISULFIDE OXIDOREDUCTASE DOMAIN-CONTAINING PROTEIN 2"/>
    <property type="match status" value="1"/>
</dbReference>
<dbReference type="Proteomes" id="UP000193387">
    <property type="component" value="Unassembled WGS sequence"/>
</dbReference>
<evidence type="ECO:0000256" key="2">
    <source>
        <dbReference type="ARBA" id="ARBA00038825"/>
    </source>
</evidence>
<comment type="caution">
    <text evidence="5">The sequence shown here is derived from an EMBL/GenBank/DDBJ whole genome shotgun (WGS) entry which is preliminary data.</text>
</comment>
<dbReference type="GO" id="GO:0016491">
    <property type="term" value="F:oxidoreductase activity"/>
    <property type="evidence" value="ECO:0007669"/>
    <property type="project" value="InterPro"/>
</dbReference>
<dbReference type="InterPro" id="IPR036188">
    <property type="entry name" value="FAD/NAD-bd_sf"/>
</dbReference>
<dbReference type="SUPFAM" id="SSF51905">
    <property type="entry name" value="FAD/NAD(P)-binding domain"/>
    <property type="match status" value="1"/>
</dbReference>
<dbReference type="Gene3D" id="3.50.50.60">
    <property type="entry name" value="FAD/NAD(P)-binding domain"/>
    <property type="match status" value="2"/>
</dbReference>
<name>A0AAJ3TWE7_9MYCO</name>
<accession>A0AAJ3TWE7</accession>
<dbReference type="PRINTS" id="PR00469">
    <property type="entry name" value="PNDRDTASEII"/>
</dbReference>
<evidence type="ECO:0000256" key="1">
    <source>
        <dbReference type="ARBA" id="ARBA00037217"/>
    </source>
</evidence>
<dbReference type="AlphaFoldDB" id="A0AAJ3TWE7"/>
<organism evidence="5 6">
    <name type="scientific">Mycobacterium saskatchewanense</name>
    <dbReference type="NCBI Taxonomy" id="220927"/>
    <lineage>
        <taxon>Bacteria</taxon>
        <taxon>Bacillati</taxon>
        <taxon>Actinomycetota</taxon>
        <taxon>Actinomycetes</taxon>
        <taxon>Mycobacteriales</taxon>
        <taxon>Mycobacteriaceae</taxon>
        <taxon>Mycobacterium</taxon>
        <taxon>Mycobacterium simiae complex</taxon>
    </lineage>
</organism>
<dbReference type="InterPro" id="IPR002937">
    <property type="entry name" value="Amino_oxidase"/>
</dbReference>
<dbReference type="RefSeq" id="WP_232069379.1">
    <property type="nucleotide sequence ID" value="NZ_AP022573.1"/>
</dbReference>
<gene>
    <name evidence="5" type="ORF">AWC23_06535</name>
</gene>
<dbReference type="EMBL" id="LQPR01000013">
    <property type="protein sequence ID" value="ORW73744.1"/>
    <property type="molecule type" value="Genomic_DNA"/>
</dbReference>
<proteinExistence type="predicted"/>
<evidence type="ECO:0000313" key="5">
    <source>
        <dbReference type="EMBL" id="ORW73744.1"/>
    </source>
</evidence>
<keyword evidence="6" id="KW-1185">Reference proteome</keyword>
<evidence type="ECO:0000259" key="4">
    <source>
        <dbReference type="Pfam" id="PF01593"/>
    </source>
</evidence>
<comment type="function">
    <text evidence="1">Probable oxidoreductase that may play a role as regulator of mitochondrial function.</text>
</comment>
<feature type="domain" description="Amine oxidase" evidence="4">
    <location>
        <begin position="24"/>
        <end position="298"/>
    </location>
</feature>
<dbReference type="Pfam" id="PF01593">
    <property type="entry name" value="Amino_oxidase"/>
    <property type="match status" value="1"/>
</dbReference>
<evidence type="ECO:0000313" key="6">
    <source>
        <dbReference type="Proteomes" id="UP000193387"/>
    </source>
</evidence>
<comment type="subunit">
    <text evidence="2">Interacts with COX5B; this interaction may contribute to localize PYROXD2 to the inner face of the inner mitochondrial membrane.</text>
</comment>
<protein>
    <recommendedName>
        <fullName evidence="3">Pyridine nucleotide-disulfide oxidoreductase domain-containing protein 2</fullName>
    </recommendedName>
</protein>
<sequence>MQVTQEGIDNRSFDVVVIGGGHNGLTAACYLARRGLAVCVLEAAGGIGGMTASGTPIERAPDHVVNYCSADLLFWLSSPVERELELHRYGLSTIVVDPCYAYLHPDGASVAVWKDPCRTADEIRHFSRPDAESYLEYVRFLDALFDIAFPFMLSNPARPGRSSLTAMVRAAFKHRRLLRRFGEFLVASGEETIEQRFTHPVTKSLLYCLGAGANPIDMHGTSVTHLFLGFLHRSGTARPVGGMQAIPAALARRLISTGGTIHTDAEVAEIIVRGGKAVGVRLTDERQFHARTAILATPDPRTTLGRLLPPGTLSHELETRVRHIPANSRGAGAMKTDLALAGRVTLDRHQRWRRDEVDLRKPAILIGTSDQIRRGWARAAAGIVPDADDIALWPVLLTGADPSQAPDGQDSLYLFATNMPLHPDGGWEKWQHHAAERIVERAGQFYDGLAELEIGRWVESPELAQQRTRATNGAAMHVDHLLFSQGPMRPALGLGGRKLPVDRLVLGGAGAHPGGGVSGLPGRRAARNILLARGIREL</sequence>
<reference evidence="5 6" key="1">
    <citation type="submission" date="2016-01" db="EMBL/GenBank/DDBJ databases">
        <title>The new phylogeny of the genus Mycobacterium.</title>
        <authorList>
            <person name="Tarcisio F."/>
            <person name="Conor M."/>
            <person name="Antonella G."/>
            <person name="Elisabetta G."/>
            <person name="Giulia F.S."/>
            <person name="Sara T."/>
            <person name="Anna F."/>
            <person name="Clotilde B."/>
            <person name="Roberto B."/>
            <person name="Veronica D.S."/>
            <person name="Fabio R."/>
            <person name="Monica P."/>
            <person name="Olivier J."/>
            <person name="Enrico T."/>
            <person name="Nicola S."/>
        </authorList>
    </citation>
    <scope>NUCLEOTIDE SEQUENCE [LARGE SCALE GENOMIC DNA]</scope>
    <source>
        <strain evidence="5 6">DSM 44616</strain>
    </source>
</reference>